<comment type="pathway">
    <text evidence="8">Aminoacyl-tRNA biosynthesis; selenocysteinyl-tRNA(Sec) biosynthesis; selenocysteinyl-tRNA(Sec) from L-seryl-tRNA(Sec) (bacterial route): step 1/1.</text>
</comment>
<dbReference type="Pfam" id="PF12390">
    <property type="entry name" value="Se-cys_synth_N"/>
    <property type="match status" value="1"/>
</dbReference>
<dbReference type="SUPFAM" id="SSF53383">
    <property type="entry name" value="PLP-dependent transferases"/>
    <property type="match status" value="1"/>
</dbReference>
<keyword evidence="5 8" id="KW-0648">Protein biosynthesis</keyword>
<keyword evidence="3 8" id="KW-0808">Transferase</keyword>
<dbReference type="InterPro" id="IPR004534">
    <property type="entry name" value="SelA_trans"/>
</dbReference>
<dbReference type="InterPro" id="IPR018319">
    <property type="entry name" value="SelA-like"/>
</dbReference>
<dbReference type="GO" id="GO:0001514">
    <property type="term" value="P:selenocysteine incorporation"/>
    <property type="evidence" value="ECO:0007669"/>
    <property type="project" value="UniProtKB-UniRule"/>
</dbReference>
<dbReference type="HAMAP" id="MF_00423">
    <property type="entry name" value="SelA"/>
    <property type="match status" value="1"/>
</dbReference>
<evidence type="ECO:0000256" key="2">
    <source>
        <dbReference type="ARBA" id="ARBA00022490"/>
    </source>
</evidence>
<evidence type="ECO:0000313" key="11">
    <source>
        <dbReference type="EMBL" id="SNB61716.1"/>
    </source>
</evidence>
<sequence length="462" mass="49573">MDPRRELPSVDRLLRAEGAAPLVAAFGRDVVADALREALTEFRAKLRPGDPPPSERAVLERAAALLACWHTPRPRPVINATGVILHTNLGRAPLSEAALEAIRAAAAYSDLEFDLEKGERGERQAAVEELLRRLTGAEAALVVNNNAAAVLLALTVMARGRGVLISRGQLIEIGGGFRIPEVMAQSGARLIEVGTTNRTHLRDYEEPLARGEDIALILHAHHSNFRMIGFVSEVPLAELVALGARYDVPVMDDLGSGALLDTAAFGLAHEPMVQESVAAGAAVVCFSGDKLLGGPQAGILVGKRELLARMRRHPLMRALRPDKLTLAALSATLIHYLKGEATREIPVWRMIATPLEELEGRAQACAARLRAEGIPAEVRPTRSTIGGGSLPGETLPSAALVLRPPDPEALVAALRRADPPIIARVQEDAVWLDLRTVRPDQEDALLRGIRLAWSRVGAQGES</sequence>
<keyword evidence="4 8" id="KW-0663">Pyridoxal phosphate</keyword>
<feature type="domain" description="L-seryl-tRNA selenium transferase N-terminal" evidence="10">
    <location>
        <begin position="4"/>
        <end position="43"/>
    </location>
</feature>
<evidence type="ECO:0000259" key="10">
    <source>
        <dbReference type="Pfam" id="PF12390"/>
    </source>
</evidence>
<keyword evidence="6 8" id="KW-0711">Selenium</keyword>
<evidence type="ECO:0000256" key="8">
    <source>
        <dbReference type="HAMAP-Rule" id="MF_00423"/>
    </source>
</evidence>
<accession>A0A212QQU7</accession>
<comment type="catalytic activity">
    <reaction evidence="8">
        <text>L-seryl-tRNA(Sec) + selenophosphate + H(+) = L-selenocysteinyl-tRNA(Sec) + phosphate</text>
        <dbReference type="Rhea" id="RHEA:22728"/>
        <dbReference type="Rhea" id="RHEA-COMP:9742"/>
        <dbReference type="Rhea" id="RHEA-COMP:9743"/>
        <dbReference type="ChEBI" id="CHEBI:15378"/>
        <dbReference type="ChEBI" id="CHEBI:16144"/>
        <dbReference type="ChEBI" id="CHEBI:43474"/>
        <dbReference type="ChEBI" id="CHEBI:78533"/>
        <dbReference type="ChEBI" id="CHEBI:78573"/>
        <dbReference type="EC" id="2.9.1.1"/>
    </reaction>
</comment>
<dbReference type="Gene3D" id="3.40.640.10">
    <property type="entry name" value="Type I PLP-dependent aspartate aminotransferase-like (Major domain)"/>
    <property type="match status" value="1"/>
</dbReference>
<evidence type="ECO:0000313" key="12">
    <source>
        <dbReference type="Proteomes" id="UP000197025"/>
    </source>
</evidence>
<dbReference type="Gene3D" id="3.90.1150.180">
    <property type="match status" value="1"/>
</dbReference>
<dbReference type="PANTHER" id="PTHR32328:SF0">
    <property type="entry name" value="L-SERYL-TRNA(SEC) SELENIUM TRANSFERASE"/>
    <property type="match status" value="1"/>
</dbReference>
<comment type="cofactor">
    <cofactor evidence="1 8 9">
        <name>pyridoxal 5'-phosphate</name>
        <dbReference type="ChEBI" id="CHEBI:597326"/>
    </cofactor>
</comment>
<dbReference type="NCBIfam" id="TIGR00474">
    <property type="entry name" value="selA"/>
    <property type="match status" value="1"/>
</dbReference>
<dbReference type="Proteomes" id="UP000197025">
    <property type="component" value="Unassembled WGS sequence"/>
</dbReference>
<evidence type="ECO:0000256" key="1">
    <source>
        <dbReference type="ARBA" id="ARBA00001933"/>
    </source>
</evidence>
<comment type="subcellular location">
    <subcellularLocation>
        <location evidence="8">Cytoplasm</location>
    </subcellularLocation>
</comment>
<feature type="modified residue" description="N6-(pyridoxal phosphate)lysine" evidence="8 9">
    <location>
        <position position="290"/>
    </location>
</feature>
<dbReference type="OrthoDB" id="9787096at2"/>
<evidence type="ECO:0000256" key="9">
    <source>
        <dbReference type="PIRSR" id="PIRSR618319-50"/>
    </source>
</evidence>
<dbReference type="InterPro" id="IPR015421">
    <property type="entry name" value="PyrdxlP-dep_Trfase_major"/>
</dbReference>
<gene>
    <name evidence="8" type="primary">selA</name>
    <name evidence="11" type="ORF">SAMN02746019_00003710</name>
</gene>
<dbReference type="InterPro" id="IPR025862">
    <property type="entry name" value="SelA_trans_N_dom"/>
</dbReference>
<dbReference type="EMBL" id="FYEK01000018">
    <property type="protein sequence ID" value="SNB61716.1"/>
    <property type="molecule type" value="Genomic_DNA"/>
</dbReference>
<evidence type="ECO:0000256" key="6">
    <source>
        <dbReference type="ARBA" id="ARBA00023266"/>
    </source>
</evidence>
<dbReference type="PANTHER" id="PTHR32328">
    <property type="entry name" value="L-SERYL-TRNA(SEC) SELENIUM TRANSFERASE"/>
    <property type="match status" value="1"/>
</dbReference>
<dbReference type="InterPro" id="IPR015424">
    <property type="entry name" value="PyrdxlP-dep_Trfase"/>
</dbReference>
<evidence type="ECO:0000256" key="4">
    <source>
        <dbReference type="ARBA" id="ARBA00022898"/>
    </source>
</evidence>
<dbReference type="RefSeq" id="WP_088570565.1">
    <property type="nucleotide sequence ID" value="NZ_FYEK01000018.1"/>
</dbReference>
<dbReference type="UniPathway" id="UPA00906">
    <property type="reaction ID" value="UER00896"/>
</dbReference>
<evidence type="ECO:0000256" key="7">
    <source>
        <dbReference type="ARBA" id="ARBA00044507"/>
    </source>
</evidence>
<proteinExistence type="inferred from homology"/>
<dbReference type="AlphaFoldDB" id="A0A212QQU7"/>
<comment type="similarity">
    <text evidence="7 8">Belongs to the SelA family.</text>
</comment>
<protein>
    <recommendedName>
        <fullName evidence="8">L-seryl-tRNA(Sec) selenium transferase</fullName>
        <ecNumber evidence="8">2.9.1.1</ecNumber>
    </recommendedName>
    <alternativeName>
        <fullName evidence="8">Selenocysteine synthase</fullName>
        <shortName evidence="8">Sec synthase</shortName>
    </alternativeName>
    <alternativeName>
        <fullName evidence="8">Selenocysteinyl-tRNA(Sec) synthase</fullName>
    </alternativeName>
</protein>
<dbReference type="EC" id="2.9.1.1" evidence="8"/>
<dbReference type="Pfam" id="PF03841">
    <property type="entry name" value="SelA"/>
    <property type="match status" value="1"/>
</dbReference>
<name>A0A212QQU7_9CHLR</name>
<dbReference type="GO" id="GO:0004125">
    <property type="term" value="F:L-seryl-tRNA(Sec) selenium transferase activity"/>
    <property type="evidence" value="ECO:0007669"/>
    <property type="project" value="UniProtKB-UniRule"/>
</dbReference>
<organism evidence="11 12">
    <name type="scientific">Thermoflexus hugenholtzii JAD2</name>
    <dbReference type="NCBI Taxonomy" id="877466"/>
    <lineage>
        <taxon>Bacteria</taxon>
        <taxon>Bacillati</taxon>
        <taxon>Chloroflexota</taxon>
        <taxon>Thermoflexia</taxon>
        <taxon>Thermoflexales</taxon>
        <taxon>Thermoflexaceae</taxon>
        <taxon>Thermoflexus</taxon>
    </lineage>
</organism>
<keyword evidence="12" id="KW-1185">Reference proteome</keyword>
<evidence type="ECO:0000256" key="3">
    <source>
        <dbReference type="ARBA" id="ARBA00022679"/>
    </source>
</evidence>
<dbReference type="InParanoid" id="A0A212QQU7"/>
<evidence type="ECO:0000256" key="5">
    <source>
        <dbReference type="ARBA" id="ARBA00022917"/>
    </source>
</evidence>
<reference evidence="12" key="1">
    <citation type="submission" date="2017-06" db="EMBL/GenBank/DDBJ databases">
        <authorList>
            <person name="Varghese N."/>
            <person name="Submissions S."/>
        </authorList>
    </citation>
    <scope>NUCLEOTIDE SEQUENCE [LARGE SCALE GENOMIC DNA]</scope>
    <source>
        <strain evidence="12">JAD2</strain>
    </source>
</reference>
<keyword evidence="2 8" id="KW-0963">Cytoplasm</keyword>
<dbReference type="GO" id="GO:0001717">
    <property type="term" value="P:conversion of seryl-tRNAsec to selenocys-tRNAsec"/>
    <property type="evidence" value="ECO:0007669"/>
    <property type="project" value="UniProtKB-UniRule"/>
</dbReference>
<comment type="function">
    <text evidence="8">Converts seryl-tRNA(Sec) to selenocysteinyl-tRNA(Sec) required for selenoprotein biosynthesis.</text>
</comment>
<dbReference type="GO" id="GO:0005737">
    <property type="term" value="C:cytoplasm"/>
    <property type="evidence" value="ECO:0007669"/>
    <property type="project" value="UniProtKB-SubCell"/>
</dbReference>